<dbReference type="InterPro" id="IPR000727">
    <property type="entry name" value="T_SNARE_dom"/>
</dbReference>
<dbReference type="SUPFAM" id="SSF58038">
    <property type="entry name" value="SNARE fusion complex"/>
    <property type="match status" value="1"/>
</dbReference>
<accession>A0AAD9P315</accession>
<keyword evidence="4" id="KW-1185">Reference proteome</keyword>
<dbReference type="AlphaFoldDB" id="A0AAD9P315"/>
<feature type="transmembrane region" description="Helical" evidence="1">
    <location>
        <begin position="272"/>
        <end position="291"/>
    </location>
</feature>
<gene>
    <name evidence="3" type="ORF">NP493_180g02010</name>
</gene>
<sequence>MASFEEAAATEVKTDECTKYPLRRVAPSIHKFIKILQIDLDRLARHRLNITRLKAVEDWSGLTREQINASRTVQQVKANIKQLEQTRACVCDADLPRFDASLADIHKQTILAVVEFLDDQDGESDEPLSGCSDVTQPGTVCASVVTNYEPRRLRQLSEGNEVRPLLLKDDLGGQIQLQVARRQHAEKSWEDLKDDFVELNSLIHNFSSQVTEQQESVDTVEENVSTAEQNVESGVKTLAKASKMKFALFPLTGALLGGAVGGPIGLVAGAKLGGLAALSGGVIGFTGGRFWSRRQEKIVETEMANLSLNRAHSLPDVSKDVVTPND</sequence>
<keyword evidence="1" id="KW-0812">Transmembrane</keyword>
<dbReference type="Proteomes" id="UP001209878">
    <property type="component" value="Unassembled WGS sequence"/>
</dbReference>
<evidence type="ECO:0000256" key="1">
    <source>
        <dbReference type="SAM" id="Phobius"/>
    </source>
</evidence>
<reference evidence="3" key="1">
    <citation type="journal article" date="2023" name="Mol. Biol. Evol.">
        <title>Third-Generation Sequencing Reveals the Adaptive Role of the Epigenome in Three Deep-Sea Polychaetes.</title>
        <authorList>
            <person name="Perez M."/>
            <person name="Aroh O."/>
            <person name="Sun Y."/>
            <person name="Lan Y."/>
            <person name="Juniper S.K."/>
            <person name="Young C.R."/>
            <person name="Angers B."/>
            <person name="Qian P.Y."/>
        </authorList>
    </citation>
    <scope>NUCLEOTIDE SEQUENCE</scope>
    <source>
        <strain evidence="3">R07B-5</strain>
    </source>
</reference>
<dbReference type="SMART" id="SM00397">
    <property type="entry name" value="t_SNARE"/>
    <property type="match status" value="1"/>
</dbReference>
<keyword evidence="1" id="KW-1133">Transmembrane helix</keyword>
<dbReference type="Pfam" id="PF26585">
    <property type="entry name" value="STX17_N"/>
    <property type="match status" value="1"/>
</dbReference>
<comment type="caution">
    <text evidence="3">The sequence shown here is derived from an EMBL/GenBank/DDBJ whole genome shotgun (WGS) entry which is preliminary data.</text>
</comment>
<evidence type="ECO:0000259" key="2">
    <source>
        <dbReference type="PROSITE" id="PS50192"/>
    </source>
</evidence>
<name>A0AAD9P315_RIDPI</name>
<evidence type="ECO:0000313" key="4">
    <source>
        <dbReference type="Proteomes" id="UP001209878"/>
    </source>
</evidence>
<feature type="transmembrane region" description="Helical" evidence="1">
    <location>
        <begin position="246"/>
        <end position="266"/>
    </location>
</feature>
<organism evidence="3 4">
    <name type="scientific">Ridgeia piscesae</name>
    <name type="common">Tubeworm</name>
    <dbReference type="NCBI Taxonomy" id="27915"/>
    <lineage>
        <taxon>Eukaryota</taxon>
        <taxon>Metazoa</taxon>
        <taxon>Spiralia</taxon>
        <taxon>Lophotrochozoa</taxon>
        <taxon>Annelida</taxon>
        <taxon>Polychaeta</taxon>
        <taxon>Sedentaria</taxon>
        <taxon>Canalipalpata</taxon>
        <taxon>Sabellida</taxon>
        <taxon>Siboglinidae</taxon>
        <taxon>Ridgeia</taxon>
    </lineage>
</organism>
<evidence type="ECO:0000313" key="3">
    <source>
        <dbReference type="EMBL" id="KAK2187020.1"/>
    </source>
</evidence>
<dbReference type="EMBL" id="JAODUO010000180">
    <property type="protein sequence ID" value="KAK2187020.1"/>
    <property type="molecule type" value="Genomic_DNA"/>
</dbReference>
<dbReference type="Gene3D" id="1.20.5.110">
    <property type="match status" value="1"/>
</dbReference>
<keyword evidence="1" id="KW-0472">Membrane</keyword>
<feature type="domain" description="T-SNARE coiled-coil homology" evidence="2">
    <location>
        <begin position="179"/>
        <end position="241"/>
    </location>
</feature>
<proteinExistence type="predicted"/>
<dbReference type="PROSITE" id="PS50192">
    <property type="entry name" value="T_SNARE"/>
    <property type="match status" value="1"/>
</dbReference>
<dbReference type="InterPro" id="IPR059001">
    <property type="entry name" value="STX17_N"/>
</dbReference>
<protein>
    <recommendedName>
        <fullName evidence="2">t-SNARE coiled-coil homology domain-containing protein</fullName>
    </recommendedName>
</protein>